<dbReference type="PANTHER" id="PTHR14344:SF3">
    <property type="entry name" value="WD REPEAT-CONTAINING PROTEIN 6"/>
    <property type="match status" value="1"/>
</dbReference>
<sequence>MASPVESAEMRSAVLVAPVTALEFLGEDFLLTGEGPILSVYSLQASPKECASLDVLHNYRIHGIRPSRKHLFGESQFNNVISSESSLNNNKEDIIIFGGKGVRLVSFNTGGRCLELVGPLLELQDWVLDIHWLKGQPHPLLGVSLAHNAVLLLDAKSGNVLSFYSCIETCLLYSALMVGPNWDSLVLVGGTVFNQLVLWRPTGTKPDGQSQVERRLLGHSGVIFSLCYLQKSGWLASASDDRSVRLWSVGTLGGDAGCGEESPTCLRVLYGHQARVFCVRLAENRVFSAGEDGACLLWEWGGEGKVGRTLRGHRSGGVRALAVSEGSIECEEGWMATGGADGGIRVWRVSEEKKDSEETETQLDLGFKGQGCPKVVRLVGEGESNTVLVCTDQGEVCLSQGDTWDVIWQGGAEFQSYCVMEITSIQVHNSDCIVWLCAVGNLNGGVQVFLVGKPEVGVLLRAGEGKVHSVLWVKGLFEGSWSWCLLASGSEGLVYRWTIKVIEDESGLHIQEETLLPFLLPPCAKRWLTAAVTLSQREGLYLCGDRRGSLLLYTEREENDKRNEERTDLKYQEPENKQTDHGGPLSPISTLYGVHGKQGVTSVCEYQNLCYSTGRDGSVRILTVEENALKVRRVQRACKGMEWLEKVLFLGSDGSEVQGKLLNERIEKRKIDRESASVAETRFVIAGFHSVHFVIWDPHRQEKLLSVACGGGHRSWAYKRPIHTNADPQAHTLGQGTLVFIKHGAVMASRSLASTETDMNGHTLKEGLHGRGISSVCHLGSLSKTGQLPELWEVFVTGGEDTTVGVLAISPQSGTVKVLSVLTDHISNVRALAAIRRGETKGRDEETDTFSVSSLVFSAGGRAQLQCYQLLIRLDEQQGQPVCQVTQIAGHRLDEQWERKRNRHKTVKMDPETRYMSMAVVHNGTDSVLLALGCSDGAVRLFRVNESSKSVDMLWECFYHQRCVLSVATYELEESQDRKLLLLFSATTDGCISVWDLTAVLNSKASVSWQGPSAPFFSMPVHQSGVNTLALSPRREMRQMEESVISLASGGDDGQLSLLHIKIDQKEQKNGGPSAPFFSMPVHQSGVNTLALSPRREMRQMEKSVISLASGGDDGQLSLLHIKIDQKEQKNGGPSLQLLAHWMSRFREAFKEDESGKKNPKMPQKRKKKEAEDKGNAVMSKDRLPLIGSSSSKAAGMANALLAAVPPVFGLYSSFYPVLIYFLFGTSRHISVGTFSVLSIMVGTVAGDVVSASSGAESDEAENARAAFAAQLTILCGLIQILLYVLRCGGVCRWLSQPLVSGYTTAAAVHVTVHQLPLLMGISIVRHRGVFAVFLIIVATLSSVQFDLSGQYGIQIVGPIPTGLSPPSLPSFSVSQELLLTALALAVVGYGFQASLSMMFAHKHGYPFHSNQELLAMGLCNSIGGMFQCFPVSGSMSRSTVQESTGGQTQTVLAVIILVNLQGVFAQVKDVPKLWNTDRLDLGVTCVCFPLRLQVVWVVTLLSALVFNLDLGLGIAIVFSLFTIVFRTQQPRSAILGHIAGTDCYRDLEKYSKVRQVPGVTVFSFCNPIYYANANQTFTSLKQAVSNDINENPEVSPPVQQGPQSAQHCVILELSGVTFMDSVAMGSFKSVGGTEHTHTFFSWLPRYPFRENAIGDLISGISVGIMHLPQGMAYALLAAVPPVFGLYSSFYPILIYFIFGTSKHISVGTYAVMSVMIGSVTERLAPDSDFMLPGNDTNSTIIDIASRDAERVKIAATVTFLSGIFQTVIHICALLGKTNIGTLVVSIVTIVGLIIAKELSALAARKIPVPIPVELITIIIATVVSWQMDLKTEYGVEVVGQIPSGLQAPVAPAVSLLGSMIGDAFALAVVGYGIAISLGRIFALKYAYKVDSNQELIALGLSNSIGGLFNCFAISCSMSRSMVQVSTGGKSQVAGAISALVILVILLKIGELFEELPKAVLAAIIYVNLHGMMKQFGDIPSLWKTNKVDMVVWVMTLILTVLLNPDLGLAASIAFSILTVIFRTQLPKYSILGQVPGTDIYKPVEDYNQTGVDVAKLLSHKKKLEAKRLRKEKKAAKKAKKEAKKRAKEAARAMGEEQQISDTDESEEEAEANGHVHNLSEPKDVTTVVVGPDPDTKLPGAIILDLSPVNFLDTVGVKTLRNIHKDYGEAGVQVYLSGCQRGVMESMEKGGFFNEKVTKSVVFSSVHDAVLYCQQGNSKENLSNLNKQSFSYSCGEIASKLSAISELLTALRLFVSDSALSGDMPEPEGNRRSPQGVPYTDLPHIVNADGLHLFCRYWEPDSPPKALVFVAHGAAEHCGGYADIAHSLTQHGILVFAHDHVGHGQSEGERMDIKNFQIYVRDVLQHIDIMKGRYPKLPVFIIGHSMGGAISILTACERPQDFAGVVLIGPLVQMSAETATPFKVFMAKLLSRLTPKLSLGAIDSQWVSRDPKQVEAYDTDELNFRGGLRISFGMQLMDAVARIERELPNITWPFFILHGDADKLCDIRGSHLMYNEVKSTDKKLKFRSRLEQGQISAQAPYYCLDMSIEIPVGLTELLQGYTVEVLRQRPPDLVEFAVQYFTRLRDTRSQDGSGAAKTGGKGVMFDGEPMQTESNGDEDDEDDDSDFEPPPPSRFNRRVSVCAEAFNPDDDEEDSEPRVVHPKTDEQRCRLQEACKDILLFKALDQEQFSQVLDAMFEVLVQPQDHVIDQGDDGDNFYVIERGVYDIVVQKDGVGCCVGQYDNKGSFGELALMYNTPRAATIIAKEEGALWGLDRATFRRLIVKNNAKKRRMYECFIESIPLLKSLEGDKADCFYIVESGEVKIMMKSKTKADRQDNAEVEITRCSRGQYFGELALVTNKPRAASAYAIGDVKCLVIDIQAFERLLGPCKEIMKRNIAHYEEQLVALFGSSVDLRD</sequence>
<proteinExistence type="inferred from homology"/>
<feature type="region of interest" description="Disordered" evidence="22">
    <location>
        <begin position="557"/>
        <end position="585"/>
    </location>
</feature>
<dbReference type="PROSITE" id="PS01130">
    <property type="entry name" value="SLC26A"/>
    <property type="match status" value="2"/>
</dbReference>
<dbReference type="PROSITE" id="PS50294">
    <property type="entry name" value="WD_REPEATS_REGION"/>
    <property type="match status" value="1"/>
</dbReference>
<feature type="repeat" description="WD" evidence="21">
    <location>
        <begin position="269"/>
        <end position="299"/>
    </location>
</feature>
<dbReference type="Gene3D" id="3.40.50.1820">
    <property type="entry name" value="alpha/beta hydrolase"/>
    <property type="match status" value="1"/>
</dbReference>
<dbReference type="PROSITE" id="PS50082">
    <property type="entry name" value="WD_REPEATS_2"/>
    <property type="match status" value="2"/>
</dbReference>
<feature type="transmembrane region" description="Helical" evidence="23">
    <location>
        <begin position="1329"/>
        <end position="1346"/>
    </location>
</feature>
<keyword evidence="8 23" id="KW-0812">Transmembrane</keyword>
<dbReference type="PROSITE" id="PS50801">
    <property type="entry name" value="STAS"/>
    <property type="match status" value="2"/>
</dbReference>
<dbReference type="Gene3D" id="3.30.750.24">
    <property type="entry name" value="STAS domain"/>
    <property type="match status" value="2"/>
</dbReference>
<feature type="compositionally biased region" description="Acidic residues" evidence="22">
    <location>
        <begin position="2102"/>
        <end position="2111"/>
    </location>
</feature>
<feature type="transmembrane region" description="Helical" evidence="23">
    <location>
        <begin position="1674"/>
        <end position="1699"/>
    </location>
</feature>
<keyword evidence="11" id="KW-0547">Nucleotide-binding</keyword>
<protein>
    <recommendedName>
        <fullName evidence="17">tRNA (34-2'-O)-methyltransferase regulator WDR6</fullName>
    </recommendedName>
    <alternativeName>
        <fullName evidence="18">WD repeat-containing protein 6</fullName>
    </alternativeName>
</protein>
<evidence type="ECO:0000313" key="27">
    <source>
        <dbReference type="Proteomes" id="UP000290572"/>
    </source>
</evidence>
<keyword evidence="7 21" id="KW-0853">WD repeat</keyword>
<reference evidence="26 27" key="1">
    <citation type="submission" date="2018-03" db="EMBL/GenBank/DDBJ databases">
        <title>Draft genome sequence of Rohu Carp (Labeo rohita).</title>
        <authorList>
            <person name="Das P."/>
            <person name="Kushwaha B."/>
            <person name="Joshi C.G."/>
            <person name="Kumar D."/>
            <person name="Nagpure N.S."/>
            <person name="Sahoo L."/>
            <person name="Das S.P."/>
            <person name="Bit A."/>
            <person name="Patnaik S."/>
            <person name="Meher P.K."/>
            <person name="Jayasankar P."/>
            <person name="Koringa P.G."/>
            <person name="Patel N.V."/>
            <person name="Hinsu A.T."/>
            <person name="Kumar R."/>
            <person name="Pandey M."/>
            <person name="Agarwal S."/>
            <person name="Srivastava S."/>
            <person name="Singh M."/>
            <person name="Iquebal M.A."/>
            <person name="Jaiswal S."/>
            <person name="Angadi U.B."/>
            <person name="Kumar N."/>
            <person name="Raza M."/>
            <person name="Shah T.M."/>
            <person name="Rai A."/>
            <person name="Jena J.K."/>
        </authorList>
    </citation>
    <scope>NUCLEOTIDE SEQUENCE [LARGE SCALE GENOMIC DNA]</scope>
    <source>
        <strain evidence="26">DASCIFA01</strain>
        <tissue evidence="26">Testis</tissue>
    </source>
</reference>
<dbReference type="FunFam" id="3.40.50.1820:FF:000117">
    <property type="entry name" value="Monoglyceride lipase, putative"/>
    <property type="match status" value="1"/>
</dbReference>
<dbReference type="Pfam" id="PF00916">
    <property type="entry name" value="Sulfate_transp"/>
    <property type="match status" value="2"/>
</dbReference>
<dbReference type="SMART" id="SM00320">
    <property type="entry name" value="WD40"/>
    <property type="match status" value="8"/>
</dbReference>
<feature type="compositionally biased region" description="Basic and acidic residues" evidence="22">
    <location>
        <begin position="557"/>
        <end position="580"/>
    </location>
</feature>
<dbReference type="InterPro" id="IPR022742">
    <property type="entry name" value="Hydrolase_4"/>
</dbReference>
<feature type="domain" description="Cyclic nucleotide-binding" evidence="24">
    <location>
        <begin position="2680"/>
        <end position="2799"/>
    </location>
</feature>
<gene>
    <name evidence="26" type="ORF">ROHU_031776</name>
</gene>
<dbReference type="CDD" id="cd07042">
    <property type="entry name" value="STAS_SulP_like_sulfate_transporter"/>
    <property type="match status" value="2"/>
</dbReference>
<comment type="function">
    <text evidence="15">Regulatory subunit of the cAMP-dependent protein kinases involved in cAMP signaling in cells. Type II regulatory chains mediate membrane association by binding to anchoring proteins, including the MAP2 kinase.</text>
</comment>
<dbReference type="SUPFAM" id="SSF47391">
    <property type="entry name" value="Dimerization-anchoring domain of cAMP-dependent PK regulatory subunit"/>
    <property type="match status" value="1"/>
</dbReference>
<evidence type="ECO:0000256" key="21">
    <source>
        <dbReference type="PROSITE-ProRule" id="PRU00221"/>
    </source>
</evidence>
<feature type="region of interest" description="Disordered" evidence="22">
    <location>
        <begin position="1150"/>
        <end position="1176"/>
    </location>
</feature>
<evidence type="ECO:0000256" key="4">
    <source>
        <dbReference type="ARBA" id="ARBA00022490"/>
    </source>
</evidence>
<dbReference type="Gene3D" id="2.130.10.10">
    <property type="entry name" value="YVTN repeat-like/Quinoprotein amine dehydrogenase"/>
    <property type="match status" value="3"/>
</dbReference>
<evidence type="ECO:0000256" key="1">
    <source>
        <dbReference type="ARBA" id="ARBA00004141"/>
    </source>
</evidence>
<feature type="transmembrane region" description="Helical" evidence="23">
    <location>
        <begin position="1896"/>
        <end position="1920"/>
    </location>
</feature>
<evidence type="ECO:0000256" key="15">
    <source>
        <dbReference type="ARBA" id="ARBA00037198"/>
    </source>
</evidence>
<dbReference type="CDD" id="cd12103">
    <property type="entry name" value="DD_RIIalpha_PKA"/>
    <property type="match status" value="1"/>
</dbReference>
<dbReference type="Pfam" id="PF12146">
    <property type="entry name" value="Hydrolase_4"/>
    <property type="match status" value="1"/>
</dbReference>
<evidence type="ECO:0000256" key="5">
    <source>
        <dbReference type="ARBA" id="ARBA00022553"/>
    </source>
</evidence>
<dbReference type="GO" id="GO:0008271">
    <property type="term" value="F:secondary active sulfate transmembrane transporter activity"/>
    <property type="evidence" value="ECO:0007669"/>
    <property type="project" value="InterPro"/>
</dbReference>
<evidence type="ECO:0000256" key="22">
    <source>
        <dbReference type="SAM" id="MobiDB-lite"/>
    </source>
</evidence>
<name>A0A498LP17_LABRO</name>
<feature type="region of interest" description="Disordered" evidence="22">
    <location>
        <begin position="2588"/>
        <end position="2638"/>
    </location>
</feature>
<keyword evidence="14" id="KW-0114">cAMP</keyword>
<dbReference type="FunFam" id="1.20.890.10:FF:000002">
    <property type="entry name" value="cAMP-dependent protein kinase type II-alpha regulatory subunit"/>
    <property type="match status" value="1"/>
</dbReference>
<evidence type="ECO:0000256" key="8">
    <source>
        <dbReference type="ARBA" id="ARBA00022692"/>
    </source>
</evidence>
<feature type="transmembrane region" description="Helical" evidence="23">
    <location>
        <begin position="1266"/>
        <end position="1286"/>
    </location>
</feature>
<dbReference type="InterPro" id="IPR036322">
    <property type="entry name" value="WD40_repeat_dom_sf"/>
</dbReference>
<dbReference type="FunFam" id="2.60.120.10:FF:000017">
    <property type="entry name" value="cAMP-dependent protein kinase type II regulatory subunit"/>
    <property type="match status" value="1"/>
</dbReference>
<dbReference type="Pfam" id="PF01740">
    <property type="entry name" value="STAS"/>
    <property type="match status" value="2"/>
</dbReference>
<dbReference type="SMART" id="SM00394">
    <property type="entry name" value="RIIa"/>
    <property type="match status" value="1"/>
</dbReference>
<dbReference type="InterPro" id="IPR001680">
    <property type="entry name" value="WD40_rpt"/>
</dbReference>
<keyword evidence="13 23" id="KW-0472">Membrane</keyword>
<evidence type="ECO:0000256" key="20">
    <source>
        <dbReference type="ARBA" id="ARBA00047056"/>
    </source>
</evidence>
<accession>A0A498LP17</accession>
<dbReference type="Proteomes" id="UP000290572">
    <property type="component" value="Unassembled WGS sequence"/>
</dbReference>
<dbReference type="SUPFAM" id="SSF50978">
    <property type="entry name" value="WD40 repeat-like"/>
    <property type="match status" value="3"/>
</dbReference>
<evidence type="ECO:0000256" key="17">
    <source>
        <dbReference type="ARBA" id="ARBA00040154"/>
    </source>
</evidence>
<feature type="domain" description="Cyclic nucleotide-binding" evidence="24">
    <location>
        <begin position="2807"/>
        <end position="2903"/>
    </location>
</feature>
<dbReference type="SUPFAM" id="SSF53474">
    <property type="entry name" value="alpha/beta-Hydrolases"/>
    <property type="match status" value="1"/>
</dbReference>
<feature type="transmembrane region" description="Helical" evidence="23">
    <location>
        <begin position="1811"/>
        <end position="1828"/>
    </location>
</feature>
<dbReference type="InterPro" id="IPR051973">
    <property type="entry name" value="tRNA_Anticodon_Mtase-Reg"/>
</dbReference>
<feature type="transmembrane region" description="Helical" evidence="23">
    <location>
        <begin position="1932"/>
        <end position="1949"/>
    </location>
</feature>
<feature type="transmembrane region" description="Helical" evidence="23">
    <location>
        <begin position="1993"/>
        <end position="2022"/>
    </location>
</feature>
<organism evidence="26 27">
    <name type="scientific">Labeo rohita</name>
    <name type="common">Indian major carp</name>
    <name type="synonym">Cyprinus rohita</name>
    <dbReference type="NCBI Taxonomy" id="84645"/>
    <lineage>
        <taxon>Eukaryota</taxon>
        <taxon>Metazoa</taxon>
        <taxon>Chordata</taxon>
        <taxon>Craniata</taxon>
        <taxon>Vertebrata</taxon>
        <taxon>Euteleostomi</taxon>
        <taxon>Actinopterygii</taxon>
        <taxon>Neopterygii</taxon>
        <taxon>Teleostei</taxon>
        <taxon>Ostariophysi</taxon>
        <taxon>Cypriniformes</taxon>
        <taxon>Cyprinidae</taxon>
        <taxon>Labeoninae</taxon>
        <taxon>Labeonini</taxon>
        <taxon>Labeo</taxon>
    </lineage>
</organism>
<dbReference type="STRING" id="84645.A0A498LP17"/>
<dbReference type="PRINTS" id="PR00103">
    <property type="entry name" value="CAMPKINASE"/>
</dbReference>
<feature type="transmembrane region" description="Helical" evidence="23">
    <location>
        <begin position="1235"/>
        <end position="1254"/>
    </location>
</feature>
<feature type="compositionally biased region" description="Acidic residues" evidence="22">
    <location>
        <begin position="2615"/>
        <end position="2627"/>
    </location>
</feature>
<dbReference type="GO" id="GO:0016020">
    <property type="term" value="C:membrane"/>
    <property type="evidence" value="ECO:0007669"/>
    <property type="project" value="UniProtKB-SubCell"/>
</dbReference>
<comment type="subcellular location">
    <subcellularLocation>
        <location evidence="2">Cytoplasm</location>
    </subcellularLocation>
    <subcellularLocation>
        <location evidence="1">Membrane</location>
        <topology evidence="1">Multi-pass membrane protein</topology>
    </subcellularLocation>
</comment>
<dbReference type="SUPFAM" id="SSF50969">
    <property type="entry name" value="YVTN repeat-like/Quinoprotein amine dehydrogenase"/>
    <property type="match status" value="1"/>
</dbReference>
<dbReference type="InterPro" id="IPR018490">
    <property type="entry name" value="cNMP-bd_dom_sf"/>
</dbReference>
<keyword evidence="5" id="KW-0597">Phosphoprotein</keyword>
<evidence type="ECO:0000256" key="13">
    <source>
        <dbReference type="ARBA" id="ARBA00023136"/>
    </source>
</evidence>
<keyword evidence="4" id="KW-0963">Cytoplasm</keyword>
<dbReference type="GO" id="GO:0030488">
    <property type="term" value="P:tRNA methylation"/>
    <property type="evidence" value="ECO:0007669"/>
    <property type="project" value="TreeGrafter"/>
</dbReference>
<dbReference type="InterPro" id="IPR003117">
    <property type="entry name" value="cAMP_dep_PK_reg_su_I/II_a/b"/>
</dbReference>
<dbReference type="PROSITE" id="PS00889">
    <property type="entry name" value="CNMP_BINDING_2"/>
    <property type="match status" value="2"/>
</dbReference>
<feature type="transmembrane region" description="Helical" evidence="23">
    <location>
        <begin position="1864"/>
        <end position="1884"/>
    </location>
</feature>
<dbReference type="Gene3D" id="2.60.120.10">
    <property type="entry name" value="Jelly Rolls"/>
    <property type="match status" value="2"/>
</dbReference>
<dbReference type="InterPro" id="IPR018488">
    <property type="entry name" value="cNMP-bd_CS"/>
</dbReference>
<dbReference type="Pfam" id="PF02197">
    <property type="entry name" value="RIIa"/>
    <property type="match status" value="1"/>
</dbReference>
<feature type="repeat" description="WD" evidence="21">
    <location>
        <begin position="216"/>
        <end position="249"/>
    </location>
</feature>
<evidence type="ECO:0000259" key="24">
    <source>
        <dbReference type="PROSITE" id="PS50042"/>
    </source>
</evidence>
<evidence type="ECO:0000256" key="16">
    <source>
        <dbReference type="ARBA" id="ARBA00038255"/>
    </source>
</evidence>
<keyword evidence="6" id="KW-0116">cAMP-binding</keyword>
<comment type="similarity">
    <text evidence="16">Belongs to the WD repeat WDR6 family.</text>
</comment>
<dbReference type="InterPro" id="IPR011044">
    <property type="entry name" value="Quino_amine_DH_bsu"/>
</dbReference>
<feature type="transmembrane region" description="Helical" evidence="23">
    <location>
        <begin position="1200"/>
        <end position="1223"/>
    </location>
</feature>
<dbReference type="InterPro" id="IPR014710">
    <property type="entry name" value="RmlC-like_jellyroll"/>
</dbReference>
<feature type="transmembrane region" description="Helical" evidence="23">
    <location>
        <begin position="1505"/>
        <end position="1526"/>
    </location>
</feature>
<dbReference type="InterPro" id="IPR029058">
    <property type="entry name" value="AB_hydrolase_fold"/>
</dbReference>
<keyword evidence="9" id="KW-0819">tRNA processing</keyword>
<feature type="compositionally biased region" description="Basic residues" evidence="22">
    <location>
        <begin position="2069"/>
        <end position="2087"/>
    </location>
</feature>
<dbReference type="PROSITE" id="PS50042">
    <property type="entry name" value="CNMP_BINDING_3"/>
    <property type="match status" value="2"/>
</dbReference>
<comment type="similarity">
    <text evidence="3">Belongs to the cAMP-dependent kinase regulatory chain family.</text>
</comment>
<evidence type="ECO:0000256" key="2">
    <source>
        <dbReference type="ARBA" id="ARBA00004496"/>
    </source>
</evidence>
<dbReference type="InterPro" id="IPR011547">
    <property type="entry name" value="SLC26A/SulP_dom"/>
</dbReference>
<evidence type="ECO:0000256" key="19">
    <source>
        <dbReference type="ARBA" id="ARBA00045751"/>
    </source>
</evidence>
<comment type="caution">
    <text evidence="26">The sequence shown here is derived from an EMBL/GenBank/DDBJ whole genome shotgun (WGS) entry which is preliminary data.</text>
</comment>
<feature type="region of interest" description="Disordered" evidence="22">
    <location>
        <begin position="2069"/>
        <end position="2120"/>
    </location>
</feature>
<dbReference type="GO" id="GO:0005737">
    <property type="term" value="C:cytoplasm"/>
    <property type="evidence" value="ECO:0007669"/>
    <property type="project" value="UniProtKB-SubCell"/>
</dbReference>
<keyword evidence="12 23" id="KW-1133">Transmembrane helix</keyword>
<evidence type="ECO:0000313" key="26">
    <source>
        <dbReference type="EMBL" id="RXN08514.1"/>
    </source>
</evidence>
<dbReference type="Gene3D" id="1.20.890.10">
    <property type="entry name" value="cAMP-dependent protein kinase regulatory subunit, dimerization-anchoring domain"/>
    <property type="match status" value="1"/>
</dbReference>
<evidence type="ECO:0000256" key="18">
    <source>
        <dbReference type="ARBA" id="ARBA00041816"/>
    </source>
</evidence>
<evidence type="ECO:0000256" key="9">
    <source>
        <dbReference type="ARBA" id="ARBA00022694"/>
    </source>
</evidence>
<keyword evidence="27" id="KW-1185">Reference proteome</keyword>
<evidence type="ECO:0000256" key="11">
    <source>
        <dbReference type="ARBA" id="ARBA00022741"/>
    </source>
</evidence>
<feature type="transmembrane region" description="Helical" evidence="23">
    <location>
        <begin position="1378"/>
        <end position="1402"/>
    </location>
</feature>
<comment type="subunit">
    <text evidence="20">Interacts with FTSJ1; the interaction is direct, and required for 2'-O-methylation of position 34 in substrate tRNAs. Interacts with IRS4. Interacts with STK11/LKB1.</text>
</comment>
<evidence type="ECO:0000256" key="23">
    <source>
        <dbReference type="SAM" id="Phobius"/>
    </source>
</evidence>
<dbReference type="PANTHER" id="PTHR14344">
    <property type="entry name" value="WD REPEAT PROTEIN"/>
    <property type="match status" value="1"/>
</dbReference>
<keyword evidence="10" id="KW-0677">Repeat</keyword>
<evidence type="ECO:0000256" key="6">
    <source>
        <dbReference type="ARBA" id="ARBA00022566"/>
    </source>
</evidence>
<evidence type="ECO:0000256" key="3">
    <source>
        <dbReference type="ARBA" id="ARBA00005753"/>
    </source>
</evidence>
<dbReference type="InterPro" id="IPR002645">
    <property type="entry name" value="STAS_dom"/>
</dbReference>
<feature type="transmembrane region" description="Helical" evidence="23">
    <location>
        <begin position="1754"/>
        <end position="1776"/>
    </location>
</feature>
<dbReference type="GO" id="GO:0030552">
    <property type="term" value="F:cAMP binding"/>
    <property type="evidence" value="ECO:0007669"/>
    <property type="project" value="UniProtKB-KW"/>
</dbReference>
<feature type="domain" description="STAS" evidence="25">
    <location>
        <begin position="1550"/>
        <end position="1631"/>
    </location>
</feature>
<dbReference type="InterPro" id="IPR015943">
    <property type="entry name" value="WD40/YVTN_repeat-like_dom_sf"/>
</dbReference>
<evidence type="ECO:0000256" key="12">
    <source>
        <dbReference type="ARBA" id="ARBA00022989"/>
    </source>
</evidence>
<dbReference type="InterPro" id="IPR036513">
    <property type="entry name" value="STAS_dom_sf"/>
</dbReference>
<dbReference type="PROSITE" id="PS00888">
    <property type="entry name" value="CNMP_BINDING_1"/>
    <property type="match status" value="1"/>
</dbReference>
<dbReference type="SMART" id="SM00100">
    <property type="entry name" value="cNMP"/>
    <property type="match status" value="2"/>
</dbReference>
<dbReference type="Pfam" id="PF00400">
    <property type="entry name" value="WD40"/>
    <property type="match status" value="3"/>
</dbReference>
<feature type="transmembrane region" description="Helical" evidence="23">
    <location>
        <begin position="1782"/>
        <end position="1799"/>
    </location>
</feature>
<dbReference type="CDD" id="cd00038">
    <property type="entry name" value="CAP_ED"/>
    <property type="match status" value="2"/>
</dbReference>
<dbReference type="SUPFAM" id="SSF51206">
    <property type="entry name" value="cAMP-binding domain-like"/>
    <property type="match status" value="2"/>
</dbReference>
<dbReference type="InterPro" id="IPR000595">
    <property type="entry name" value="cNMP-bd_dom"/>
</dbReference>
<evidence type="ECO:0000259" key="25">
    <source>
        <dbReference type="PROSITE" id="PS50801"/>
    </source>
</evidence>
<dbReference type="SUPFAM" id="SSF52091">
    <property type="entry name" value="SpoIIaa-like"/>
    <property type="match status" value="2"/>
</dbReference>
<evidence type="ECO:0000256" key="7">
    <source>
        <dbReference type="ARBA" id="ARBA00022574"/>
    </source>
</evidence>
<evidence type="ECO:0000256" key="14">
    <source>
        <dbReference type="ARBA" id="ARBA00023149"/>
    </source>
</evidence>
<dbReference type="EMBL" id="QBIY01013310">
    <property type="protein sequence ID" value="RXN08514.1"/>
    <property type="molecule type" value="Genomic_DNA"/>
</dbReference>
<evidence type="ECO:0000256" key="10">
    <source>
        <dbReference type="ARBA" id="ARBA00022737"/>
    </source>
</evidence>
<comment type="function">
    <text evidence="19">Together with methyltransferase FTSJ1, methylates the 2'-O-ribose of nucleotides at position 34 of the tRNA anticodon loop of substrate tRNAs. Required for the correct positioning of the substrate tRNA for methylation. Required to suppress amino acid starvation-induced autophagy. Enhances the STK11/LKB1-induced cell growth suppression activity.</text>
</comment>
<feature type="compositionally biased region" description="Basic residues" evidence="22">
    <location>
        <begin position="1158"/>
        <end position="1168"/>
    </location>
</feature>
<dbReference type="InterPro" id="IPR018045">
    <property type="entry name" value="S04_transporter_CS"/>
</dbReference>
<feature type="domain" description="STAS" evidence="25">
    <location>
        <begin position="2142"/>
        <end position="2213"/>
    </location>
</feature>
<dbReference type="Pfam" id="PF00027">
    <property type="entry name" value="cNMP_binding"/>
    <property type="match status" value="2"/>
</dbReference>